<evidence type="ECO:0000256" key="1">
    <source>
        <dbReference type="ARBA" id="ARBA00005047"/>
    </source>
</evidence>
<evidence type="ECO:0000256" key="6">
    <source>
        <dbReference type="HAMAP-Rule" id="MF_00076"/>
    </source>
</evidence>
<dbReference type="SUPFAM" id="SSF54211">
    <property type="entry name" value="Ribosomal protein S5 domain 2-like"/>
    <property type="match status" value="2"/>
</dbReference>
<name>A0A7W5GP20_9ACTN</name>
<dbReference type="InterPro" id="IPR038494">
    <property type="entry name" value="IGPD_sf"/>
</dbReference>
<dbReference type="FunFam" id="3.30.230.40:FF:000003">
    <property type="entry name" value="Imidazoleglycerol-phosphate dehydratase HisB"/>
    <property type="match status" value="1"/>
</dbReference>
<dbReference type="UniPathway" id="UPA00031">
    <property type="reaction ID" value="UER00011"/>
</dbReference>
<dbReference type="InterPro" id="IPR020568">
    <property type="entry name" value="Ribosomal_Su5_D2-typ_SF"/>
</dbReference>
<dbReference type="GO" id="GO:0000105">
    <property type="term" value="P:L-histidine biosynthetic process"/>
    <property type="evidence" value="ECO:0007669"/>
    <property type="project" value="UniProtKB-UniRule"/>
</dbReference>
<dbReference type="Pfam" id="PF00475">
    <property type="entry name" value="IGPD"/>
    <property type="match status" value="1"/>
</dbReference>
<dbReference type="NCBIfam" id="NF002111">
    <property type="entry name" value="PRK00951.2-1"/>
    <property type="match status" value="1"/>
</dbReference>
<dbReference type="PROSITE" id="PS00954">
    <property type="entry name" value="IGP_DEHYDRATASE_1"/>
    <property type="match status" value="1"/>
</dbReference>
<accession>A0A7W5GP20</accession>
<evidence type="ECO:0000256" key="2">
    <source>
        <dbReference type="ARBA" id="ARBA00016664"/>
    </source>
</evidence>
<dbReference type="InterPro" id="IPR020565">
    <property type="entry name" value="ImidazoleglycerP_deHydtase_CS"/>
</dbReference>
<dbReference type="Proteomes" id="UP000530850">
    <property type="component" value="Unassembled WGS sequence"/>
</dbReference>
<keyword evidence="4 6" id="KW-0368">Histidine biosynthesis</keyword>
<comment type="similarity">
    <text evidence="6 7">Belongs to the imidazoleglycerol-phosphate dehydratase family.</text>
</comment>
<dbReference type="Gene3D" id="3.30.230.40">
    <property type="entry name" value="Imidazole glycerol phosphate dehydratase, domain 1"/>
    <property type="match status" value="2"/>
</dbReference>
<evidence type="ECO:0000256" key="5">
    <source>
        <dbReference type="ARBA" id="ARBA00023239"/>
    </source>
</evidence>
<evidence type="ECO:0000256" key="3">
    <source>
        <dbReference type="ARBA" id="ARBA00022605"/>
    </source>
</evidence>
<dbReference type="GeneID" id="93356602"/>
<evidence type="ECO:0000313" key="8">
    <source>
        <dbReference type="EMBL" id="MBB3170925.1"/>
    </source>
</evidence>
<keyword evidence="5 6" id="KW-0456">Lyase</keyword>
<dbReference type="FunFam" id="3.30.230.40:FF:000001">
    <property type="entry name" value="Imidazoleglycerol-phosphate dehydratase HisB"/>
    <property type="match status" value="1"/>
</dbReference>
<dbReference type="RefSeq" id="WP_306811820.1">
    <property type="nucleotide sequence ID" value="NZ_CANPEU010000021.1"/>
</dbReference>
<organism evidence="8 9">
    <name type="scientific">Parvibacter caecicola</name>
    <dbReference type="NCBI Taxonomy" id="747645"/>
    <lineage>
        <taxon>Bacteria</taxon>
        <taxon>Bacillati</taxon>
        <taxon>Actinomycetota</taxon>
        <taxon>Coriobacteriia</taxon>
        <taxon>Coriobacteriales</taxon>
        <taxon>Coriobacteriaceae</taxon>
        <taxon>Parvibacter</taxon>
    </lineage>
</organism>
<comment type="pathway">
    <text evidence="1 6 7">Amino-acid biosynthesis; L-histidine biosynthesis; L-histidine from 5-phospho-alpha-D-ribose 1-diphosphate: step 6/9.</text>
</comment>
<dbReference type="GO" id="GO:0005737">
    <property type="term" value="C:cytoplasm"/>
    <property type="evidence" value="ECO:0007669"/>
    <property type="project" value="UniProtKB-SubCell"/>
</dbReference>
<dbReference type="HAMAP" id="MF_00076">
    <property type="entry name" value="HisB"/>
    <property type="match status" value="1"/>
</dbReference>
<evidence type="ECO:0000313" key="9">
    <source>
        <dbReference type="Proteomes" id="UP000530850"/>
    </source>
</evidence>
<evidence type="ECO:0000256" key="4">
    <source>
        <dbReference type="ARBA" id="ARBA00023102"/>
    </source>
</evidence>
<proteinExistence type="inferred from homology"/>
<keyword evidence="6" id="KW-0963">Cytoplasm</keyword>
<dbReference type="CDD" id="cd07914">
    <property type="entry name" value="IGPD"/>
    <property type="match status" value="1"/>
</dbReference>
<dbReference type="GO" id="GO:0004424">
    <property type="term" value="F:imidazoleglycerol-phosphate dehydratase activity"/>
    <property type="evidence" value="ECO:0007669"/>
    <property type="project" value="UniProtKB-UniRule"/>
</dbReference>
<dbReference type="PANTHER" id="PTHR23133:SF2">
    <property type="entry name" value="IMIDAZOLEGLYCEROL-PHOSPHATE DEHYDRATASE"/>
    <property type="match status" value="1"/>
</dbReference>
<comment type="caution">
    <text evidence="8">The sequence shown here is derived from an EMBL/GenBank/DDBJ whole genome shotgun (WGS) entry which is preliminary data.</text>
</comment>
<comment type="subcellular location">
    <subcellularLocation>
        <location evidence="6 7">Cytoplasm</location>
    </subcellularLocation>
</comment>
<reference evidence="8 9" key="1">
    <citation type="submission" date="2020-08" db="EMBL/GenBank/DDBJ databases">
        <title>Sequencing the genomes of 1000 actinobacteria strains.</title>
        <authorList>
            <person name="Klenk H.-P."/>
        </authorList>
    </citation>
    <scope>NUCLEOTIDE SEQUENCE [LARGE SCALE GENOMIC DNA]</scope>
    <source>
        <strain evidence="8 9">DSM 22242</strain>
    </source>
</reference>
<sequence length="198" mass="20990">MMDMRTARVSRATKETNITIEVGLDGAGTVDAQTGIGFFDHMLDAFGRHGLLDLQVDAKGDLRVDGHHTVEDTGIVLGQALASALGDKRGISRFGQCVLPMDEALVMAALDISGRGALYWDVQLPFGMVGDFDAQLAREFFIALAANAGITLHVRQLAGDNAHHVIEATFKAVARALRQAVEPDPRAAGALPSTKGAL</sequence>
<keyword evidence="3 6" id="KW-0028">Amino-acid biosynthesis</keyword>
<comment type="catalytic activity">
    <reaction evidence="6 7">
        <text>D-erythro-1-(imidazol-4-yl)glycerol 3-phosphate = 3-(imidazol-4-yl)-2-oxopropyl phosphate + H2O</text>
        <dbReference type="Rhea" id="RHEA:11040"/>
        <dbReference type="ChEBI" id="CHEBI:15377"/>
        <dbReference type="ChEBI" id="CHEBI:57766"/>
        <dbReference type="ChEBI" id="CHEBI:58278"/>
        <dbReference type="EC" id="4.2.1.19"/>
    </reaction>
</comment>
<dbReference type="EC" id="4.2.1.19" evidence="6 7"/>
<dbReference type="InterPro" id="IPR000807">
    <property type="entry name" value="ImidazoleglycerolP_deHydtase"/>
</dbReference>
<dbReference type="EMBL" id="JACHYA010000001">
    <property type="protein sequence ID" value="MBB3170925.1"/>
    <property type="molecule type" value="Genomic_DNA"/>
</dbReference>
<protein>
    <recommendedName>
        <fullName evidence="2 6">Imidazoleglycerol-phosphate dehydratase</fullName>
        <shortName evidence="6">IGPD</shortName>
        <ecNumber evidence="6 7">4.2.1.19</ecNumber>
    </recommendedName>
</protein>
<dbReference type="PROSITE" id="PS00955">
    <property type="entry name" value="IGP_DEHYDRATASE_2"/>
    <property type="match status" value="1"/>
</dbReference>
<dbReference type="NCBIfam" id="NF002109">
    <property type="entry name" value="PRK00951.1-5"/>
    <property type="match status" value="1"/>
</dbReference>
<evidence type="ECO:0000256" key="7">
    <source>
        <dbReference type="RuleBase" id="RU000599"/>
    </source>
</evidence>
<dbReference type="AlphaFoldDB" id="A0A7W5GP20"/>
<dbReference type="NCBIfam" id="NF002114">
    <property type="entry name" value="PRK00951.2-4"/>
    <property type="match status" value="1"/>
</dbReference>
<gene>
    <name evidence="6" type="primary">hisB</name>
    <name evidence="8" type="ORF">FHR31_000705</name>
</gene>
<dbReference type="PANTHER" id="PTHR23133">
    <property type="entry name" value="IMIDAZOLEGLYCEROL-PHOSPHATE DEHYDRATASE HIS7"/>
    <property type="match status" value="1"/>
</dbReference>